<evidence type="ECO:0000256" key="4">
    <source>
        <dbReference type="HAMAP-Rule" id="MF_01201"/>
    </source>
</evidence>
<dbReference type="NCBIfam" id="TIGR00492">
    <property type="entry name" value="alr"/>
    <property type="match status" value="1"/>
</dbReference>
<reference evidence="8" key="1">
    <citation type="journal article" date="2021" name="PeerJ">
        <title>Extensive microbial diversity within the chicken gut microbiome revealed by metagenomics and culture.</title>
        <authorList>
            <person name="Gilroy R."/>
            <person name="Ravi A."/>
            <person name="Getino M."/>
            <person name="Pursley I."/>
            <person name="Horton D.L."/>
            <person name="Alikhan N.F."/>
            <person name="Baker D."/>
            <person name="Gharbi K."/>
            <person name="Hall N."/>
            <person name="Watson M."/>
            <person name="Adriaenssens E.M."/>
            <person name="Foster-Nyarko E."/>
            <person name="Jarju S."/>
            <person name="Secka A."/>
            <person name="Antonio M."/>
            <person name="Oren A."/>
            <person name="Chaudhuri R.R."/>
            <person name="La Ragione R."/>
            <person name="Hildebrand F."/>
            <person name="Pallen M.J."/>
        </authorList>
    </citation>
    <scope>NUCLEOTIDE SEQUENCE</scope>
    <source>
        <strain evidence="8">ChiHjej13B12-4958</strain>
    </source>
</reference>
<dbReference type="PRINTS" id="PR00992">
    <property type="entry name" value="ALARACEMASE"/>
</dbReference>
<dbReference type="EMBL" id="DWVP01000019">
    <property type="protein sequence ID" value="HJC85407.1"/>
    <property type="molecule type" value="Genomic_DNA"/>
</dbReference>
<dbReference type="Pfam" id="PF00842">
    <property type="entry name" value="Ala_racemase_C"/>
    <property type="match status" value="1"/>
</dbReference>
<organism evidence="8 9">
    <name type="scientific">Candidatus Corynebacterium faecigallinarum</name>
    <dbReference type="NCBI Taxonomy" id="2838528"/>
    <lineage>
        <taxon>Bacteria</taxon>
        <taxon>Bacillati</taxon>
        <taxon>Actinomycetota</taxon>
        <taxon>Actinomycetes</taxon>
        <taxon>Mycobacteriales</taxon>
        <taxon>Corynebacteriaceae</taxon>
        <taxon>Corynebacterium</taxon>
    </lineage>
</organism>
<dbReference type="GO" id="GO:0005829">
    <property type="term" value="C:cytosol"/>
    <property type="evidence" value="ECO:0007669"/>
    <property type="project" value="TreeGrafter"/>
</dbReference>
<feature type="binding site" evidence="4 6">
    <location>
        <position position="347"/>
    </location>
    <ligand>
        <name>substrate</name>
    </ligand>
</feature>
<dbReference type="GO" id="GO:0009252">
    <property type="term" value="P:peptidoglycan biosynthetic process"/>
    <property type="evidence" value="ECO:0007669"/>
    <property type="project" value="TreeGrafter"/>
</dbReference>
<evidence type="ECO:0000256" key="6">
    <source>
        <dbReference type="PIRSR" id="PIRSR600821-52"/>
    </source>
</evidence>
<feature type="active site" description="Proton acceptor; specific for L-alanine" evidence="4">
    <location>
        <position position="299"/>
    </location>
</feature>
<comment type="function">
    <text evidence="4">Catalyzes the interconversion of L-alanine and D-alanine. May also act on other amino acids.</text>
</comment>
<dbReference type="InterPro" id="IPR011079">
    <property type="entry name" value="Ala_racemase_C"/>
</dbReference>
<keyword evidence="3 4" id="KW-0413">Isomerase</keyword>
<dbReference type="GO" id="GO:0008784">
    <property type="term" value="F:alanine racemase activity"/>
    <property type="evidence" value="ECO:0007669"/>
    <property type="project" value="UniProtKB-UniRule"/>
</dbReference>
<dbReference type="InterPro" id="IPR009006">
    <property type="entry name" value="Ala_racemase/Decarboxylase_C"/>
</dbReference>
<name>A0A9D2TP18_9CORY</name>
<protein>
    <recommendedName>
        <fullName evidence="4">Alanine racemase</fullName>
        <ecNumber evidence="4">5.1.1.1</ecNumber>
    </recommendedName>
</protein>
<keyword evidence="2 4" id="KW-0663">Pyridoxal phosphate</keyword>
<evidence type="ECO:0000256" key="2">
    <source>
        <dbReference type="ARBA" id="ARBA00022898"/>
    </source>
</evidence>
<dbReference type="GO" id="GO:0030170">
    <property type="term" value="F:pyridoxal phosphate binding"/>
    <property type="evidence" value="ECO:0007669"/>
    <property type="project" value="UniProtKB-UniRule"/>
</dbReference>
<dbReference type="InterPro" id="IPR001608">
    <property type="entry name" value="Ala_racemase_N"/>
</dbReference>
<comment type="cofactor">
    <cofactor evidence="1 4 5">
        <name>pyridoxal 5'-phosphate</name>
        <dbReference type="ChEBI" id="CHEBI:597326"/>
    </cofactor>
</comment>
<accession>A0A9D2TP18</accession>
<evidence type="ECO:0000256" key="1">
    <source>
        <dbReference type="ARBA" id="ARBA00001933"/>
    </source>
</evidence>
<dbReference type="PANTHER" id="PTHR30511">
    <property type="entry name" value="ALANINE RACEMASE"/>
    <property type="match status" value="1"/>
</dbReference>
<dbReference type="SUPFAM" id="SSF50621">
    <property type="entry name" value="Alanine racemase C-terminal domain-like"/>
    <property type="match status" value="1"/>
</dbReference>
<dbReference type="SMART" id="SM01005">
    <property type="entry name" value="Ala_racemase_C"/>
    <property type="match status" value="1"/>
</dbReference>
<comment type="caution">
    <text evidence="8">The sequence shown here is derived from an EMBL/GenBank/DDBJ whole genome shotgun (WGS) entry which is preliminary data.</text>
</comment>
<dbReference type="Gene3D" id="2.40.37.10">
    <property type="entry name" value="Lyase, Ornithine Decarboxylase, Chain A, domain 1"/>
    <property type="match status" value="1"/>
</dbReference>
<dbReference type="HAMAP" id="MF_01201">
    <property type="entry name" value="Ala_racemase"/>
    <property type="match status" value="1"/>
</dbReference>
<feature type="active site" description="Proton acceptor; specific for D-alanine" evidence="4">
    <location>
        <position position="51"/>
    </location>
</feature>
<comment type="similarity">
    <text evidence="4">Belongs to the alanine racemase family.</text>
</comment>
<dbReference type="SUPFAM" id="SSF51419">
    <property type="entry name" value="PLP-binding barrel"/>
    <property type="match status" value="1"/>
</dbReference>
<dbReference type="EC" id="5.1.1.1" evidence="4"/>
<feature type="binding site" evidence="4 6">
    <location>
        <position position="157"/>
    </location>
    <ligand>
        <name>substrate</name>
    </ligand>
</feature>
<dbReference type="Pfam" id="PF01168">
    <property type="entry name" value="Ala_racemase_N"/>
    <property type="match status" value="1"/>
</dbReference>
<evidence type="ECO:0000259" key="7">
    <source>
        <dbReference type="SMART" id="SM01005"/>
    </source>
</evidence>
<dbReference type="Proteomes" id="UP000823858">
    <property type="component" value="Unassembled WGS sequence"/>
</dbReference>
<dbReference type="GO" id="GO:0030632">
    <property type="term" value="P:D-alanine biosynthetic process"/>
    <property type="evidence" value="ECO:0007669"/>
    <property type="project" value="UniProtKB-UniRule"/>
</dbReference>
<comment type="catalytic activity">
    <reaction evidence="4">
        <text>L-alanine = D-alanine</text>
        <dbReference type="Rhea" id="RHEA:20249"/>
        <dbReference type="ChEBI" id="CHEBI:57416"/>
        <dbReference type="ChEBI" id="CHEBI:57972"/>
        <dbReference type="EC" id="5.1.1.1"/>
    </reaction>
</comment>
<evidence type="ECO:0000313" key="8">
    <source>
        <dbReference type="EMBL" id="HJC85407.1"/>
    </source>
</evidence>
<sequence>MSDTPGTSGTSGTVAPGHELAEIITDLGAIEHNVATLVHVAAPAGVMAVVKADGYNHGMVDVARAALAGGAAALGVATLGEAIALRGQGVDAPLTAWMWLADPALEELRPAVELDITLGIPSLEHLRAAVQVSRTALADGAHAPLRVGLMVDTGLSRSGISPHDWSTAVTEAARAAADGLLEVRGAYSHLTSADDPSNPVTDLQAERFDAAIADCRAAGLEMPVNHIANTPATLTRPDLRHELVRPGVSVYGVYAVDPAAIPAPVREQFGGDIQLRESMTVRARVVTTRVVPAGEGVSYGHLWRAERDTRTAVVALGYADGIPRNLSGRFGVTINGDFFPQIGRVCMDQFVVDLGPVDTDTGADAENPGAQVRPGDWAVIFGEGGPSVEEIAVAGDTIAYEILTLPRGRVARRTVGGATV</sequence>
<evidence type="ECO:0000256" key="5">
    <source>
        <dbReference type="PIRSR" id="PIRSR600821-50"/>
    </source>
</evidence>
<dbReference type="AlphaFoldDB" id="A0A9D2TP18"/>
<dbReference type="InterPro" id="IPR029066">
    <property type="entry name" value="PLP-binding_barrel"/>
</dbReference>
<comment type="pathway">
    <text evidence="4">Amino-acid biosynthesis; D-alanine biosynthesis; D-alanine from L-alanine: step 1/1.</text>
</comment>
<dbReference type="Gene3D" id="3.20.20.10">
    <property type="entry name" value="Alanine racemase"/>
    <property type="match status" value="1"/>
</dbReference>
<evidence type="ECO:0000256" key="3">
    <source>
        <dbReference type="ARBA" id="ARBA00023235"/>
    </source>
</evidence>
<gene>
    <name evidence="8" type="primary">alr</name>
    <name evidence="8" type="ORF">H9751_07675</name>
</gene>
<dbReference type="CDD" id="cd00430">
    <property type="entry name" value="PLPDE_III_AR"/>
    <property type="match status" value="1"/>
</dbReference>
<evidence type="ECO:0000313" key="9">
    <source>
        <dbReference type="Proteomes" id="UP000823858"/>
    </source>
</evidence>
<dbReference type="InterPro" id="IPR000821">
    <property type="entry name" value="Ala_racemase"/>
</dbReference>
<proteinExistence type="inferred from homology"/>
<reference evidence="8" key="2">
    <citation type="submission" date="2021-04" db="EMBL/GenBank/DDBJ databases">
        <authorList>
            <person name="Gilroy R."/>
        </authorList>
    </citation>
    <scope>NUCLEOTIDE SEQUENCE</scope>
    <source>
        <strain evidence="8">ChiHjej13B12-4958</strain>
    </source>
</reference>
<feature type="domain" description="Alanine racemase C-terminal" evidence="7">
    <location>
        <begin position="278"/>
        <end position="415"/>
    </location>
</feature>
<feature type="modified residue" description="N6-(pyridoxal phosphate)lysine" evidence="4 5">
    <location>
        <position position="51"/>
    </location>
</feature>
<dbReference type="PANTHER" id="PTHR30511:SF0">
    <property type="entry name" value="ALANINE RACEMASE, CATABOLIC-RELATED"/>
    <property type="match status" value="1"/>
</dbReference>